<dbReference type="SUPFAM" id="SSF53335">
    <property type="entry name" value="S-adenosyl-L-methionine-dependent methyltransferases"/>
    <property type="match status" value="1"/>
</dbReference>
<accession>A0A5M6DLQ1</accession>
<protein>
    <submittedName>
        <fullName evidence="1">Class I SAM-dependent methyltransferase</fullName>
    </submittedName>
</protein>
<keyword evidence="1" id="KW-0489">Methyltransferase</keyword>
<evidence type="ECO:0000313" key="2">
    <source>
        <dbReference type="Proteomes" id="UP000324479"/>
    </source>
</evidence>
<dbReference type="EMBL" id="VWOX01000002">
    <property type="protein sequence ID" value="KAA5546285.1"/>
    <property type="molecule type" value="Genomic_DNA"/>
</dbReference>
<proteinExistence type="predicted"/>
<evidence type="ECO:0000313" key="1">
    <source>
        <dbReference type="EMBL" id="KAA5546285.1"/>
    </source>
</evidence>
<reference evidence="1 2" key="1">
    <citation type="submission" date="2019-08" db="EMBL/GenBank/DDBJ databases">
        <authorList>
            <person name="Dhanesh K."/>
            <person name="Kumar G."/>
            <person name="Sasikala C."/>
            <person name="Venkata Ramana C."/>
        </authorList>
    </citation>
    <scope>NUCLEOTIDE SEQUENCE [LARGE SCALE GENOMIC DNA]</scope>
    <source>
        <strain evidence="1 2">JC645</strain>
    </source>
</reference>
<keyword evidence="2" id="KW-1185">Reference proteome</keyword>
<gene>
    <name evidence="1" type="ORF">FYK55_05205</name>
</gene>
<dbReference type="InterPro" id="IPR029063">
    <property type="entry name" value="SAM-dependent_MTases_sf"/>
</dbReference>
<organism evidence="1 2">
    <name type="scientific">Roseiconus nitratireducens</name>
    <dbReference type="NCBI Taxonomy" id="2605748"/>
    <lineage>
        <taxon>Bacteria</taxon>
        <taxon>Pseudomonadati</taxon>
        <taxon>Planctomycetota</taxon>
        <taxon>Planctomycetia</taxon>
        <taxon>Pirellulales</taxon>
        <taxon>Pirellulaceae</taxon>
        <taxon>Roseiconus</taxon>
    </lineage>
</organism>
<dbReference type="GO" id="GO:0008168">
    <property type="term" value="F:methyltransferase activity"/>
    <property type="evidence" value="ECO:0007669"/>
    <property type="project" value="UniProtKB-KW"/>
</dbReference>
<dbReference type="Gene3D" id="3.40.50.150">
    <property type="entry name" value="Vaccinia Virus protein VP39"/>
    <property type="match status" value="1"/>
</dbReference>
<comment type="caution">
    <text evidence="1">The sequence shown here is derived from an EMBL/GenBank/DDBJ whole genome shotgun (WGS) entry which is preliminary data.</text>
</comment>
<keyword evidence="1" id="KW-0808">Transferase</keyword>
<dbReference type="Proteomes" id="UP000324479">
    <property type="component" value="Unassembled WGS sequence"/>
</dbReference>
<dbReference type="Pfam" id="PF13489">
    <property type="entry name" value="Methyltransf_23"/>
    <property type="match status" value="1"/>
</dbReference>
<sequence length="260" mass="29226">MCETRFFVICSDTFASILAEDGHHNPTGFEDAMRSMFHGISIPGKSILDVGSGRGLTSLWLATTGARRVVSMEPEMDGSRSGAVDIQQERICRLGLDQIEIVTTDFQQYEPSERFDLIVSNASINHLQESEDHANWHRPTFDAFVKIATQMKSWLKPAGLAVITDVCRYSVWTQARQLGLPACLSNPRLRTINWRLHQQPAAWMAIFREAGFVDCRVQYPVPYRLRGIGALISNPVANFFLNSDFVLHARNAPFDSPIAR</sequence>
<name>A0A5M6DLQ1_9BACT</name>
<dbReference type="GO" id="GO:0032259">
    <property type="term" value="P:methylation"/>
    <property type="evidence" value="ECO:0007669"/>
    <property type="project" value="UniProtKB-KW"/>
</dbReference>
<dbReference type="AlphaFoldDB" id="A0A5M6DLQ1"/>
<dbReference type="CDD" id="cd02440">
    <property type="entry name" value="AdoMet_MTases"/>
    <property type="match status" value="1"/>
</dbReference>